<protein>
    <submittedName>
        <fullName evidence="1">Uncharacterized protein</fullName>
    </submittedName>
</protein>
<dbReference type="EMBL" id="BMRB01000002">
    <property type="protein sequence ID" value="GGS38306.1"/>
    <property type="molecule type" value="Genomic_DNA"/>
</dbReference>
<dbReference type="Proteomes" id="UP000660680">
    <property type="component" value="Unassembled WGS sequence"/>
</dbReference>
<accession>A0A918GI52</accession>
<sequence length="184" mass="21088">MTGFGVSIFMSYPKPYNSRQRQFVSDVVSDLRGRGLMPRTLGVTDYDTDAPLKAIRRLMSESYGLLTIAFRRAYVERGTANIRTDLENIREQSLDDTWLTTPWAHIEPAMAFQIGLPILILREQGVRADGVLEKGVVGLYMPEFDLHSHEESYLKSPEWQQIPGKWERQVKAVADRRSEPPVLY</sequence>
<reference evidence="1" key="1">
    <citation type="journal article" date="2014" name="Int. J. Syst. Evol. Microbiol.">
        <title>Complete genome sequence of Corynebacterium casei LMG S-19264T (=DSM 44701T), isolated from a smear-ripened cheese.</title>
        <authorList>
            <consortium name="US DOE Joint Genome Institute (JGI-PGF)"/>
            <person name="Walter F."/>
            <person name="Albersmeier A."/>
            <person name="Kalinowski J."/>
            <person name="Ruckert C."/>
        </authorList>
    </citation>
    <scope>NUCLEOTIDE SEQUENCE</scope>
    <source>
        <strain evidence="1">JCM 3276</strain>
    </source>
</reference>
<reference evidence="1" key="2">
    <citation type="submission" date="2020-09" db="EMBL/GenBank/DDBJ databases">
        <authorList>
            <person name="Sun Q."/>
            <person name="Ohkuma M."/>
        </authorList>
    </citation>
    <scope>NUCLEOTIDE SEQUENCE</scope>
    <source>
        <strain evidence="1">JCM 3276</strain>
    </source>
</reference>
<evidence type="ECO:0000313" key="1">
    <source>
        <dbReference type="EMBL" id="GGS38306.1"/>
    </source>
</evidence>
<evidence type="ECO:0000313" key="2">
    <source>
        <dbReference type="Proteomes" id="UP000660680"/>
    </source>
</evidence>
<organism evidence="1 2">
    <name type="scientific">Actinokineospora fastidiosa</name>
    <dbReference type="NCBI Taxonomy" id="1816"/>
    <lineage>
        <taxon>Bacteria</taxon>
        <taxon>Bacillati</taxon>
        <taxon>Actinomycetota</taxon>
        <taxon>Actinomycetes</taxon>
        <taxon>Pseudonocardiales</taxon>
        <taxon>Pseudonocardiaceae</taxon>
        <taxon>Actinokineospora</taxon>
    </lineage>
</organism>
<keyword evidence="2" id="KW-1185">Reference proteome</keyword>
<gene>
    <name evidence="1" type="ORF">GCM10010171_36530</name>
</gene>
<comment type="caution">
    <text evidence="1">The sequence shown here is derived from an EMBL/GenBank/DDBJ whole genome shotgun (WGS) entry which is preliminary data.</text>
</comment>
<dbReference type="RefSeq" id="WP_229786999.1">
    <property type="nucleotide sequence ID" value="NZ_BMRB01000002.1"/>
</dbReference>
<dbReference type="AlphaFoldDB" id="A0A918GI52"/>
<proteinExistence type="predicted"/>
<name>A0A918GI52_9PSEU</name>